<reference evidence="1 2" key="1">
    <citation type="submission" date="2017-10" db="EMBL/GenBank/DDBJ databases">
        <authorList>
            <person name="Banno H."/>
            <person name="Chua N.-H."/>
        </authorList>
    </citation>
    <scope>NUCLEOTIDE SEQUENCE [LARGE SCALE GENOMIC DNA]</scope>
    <source>
        <strain evidence="1 2">YW11</strain>
    </source>
</reference>
<gene>
    <name evidence="1" type="ORF">CR162_18370</name>
</gene>
<dbReference type="Proteomes" id="UP000223527">
    <property type="component" value="Unassembled WGS sequence"/>
</dbReference>
<dbReference type="OrthoDB" id="7218005at2"/>
<keyword evidence="2" id="KW-1185">Reference proteome</keyword>
<protein>
    <submittedName>
        <fullName evidence="1">Uncharacterized protein</fullName>
    </submittedName>
</protein>
<evidence type="ECO:0000313" key="2">
    <source>
        <dbReference type="Proteomes" id="UP000223527"/>
    </source>
</evidence>
<comment type="caution">
    <text evidence="1">The sequence shown here is derived from an EMBL/GenBank/DDBJ whole genome shotgun (WGS) entry which is preliminary data.</text>
</comment>
<accession>A0A2C7A514</accession>
<dbReference type="RefSeq" id="WP_099096985.1">
    <property type="nucleotide sequence ID" value="NZ_PDNU01000046.1"/>
</dbReference>
<organism evidence="1 2">
    <name type="scientific">Teichococcus rhizosphaerae</name>
    <dbReference type="NCBI Taxonomy" id="1335062"/>
    <lineage>
        <taxon>Bacteria</taxon>
        <taxon>Pseudomonadati</taxon>
        <taxon>Pseudomonadota</taxon>
        <taxon>Alphaproteobacteria</taxon>
        <taxon>Acetobacterales</taxon>
        <taxon>Roseomonadaceae</taxon>
        <taxon>Roseomonas</taxon>
    </lineage>
</organism>
<name>A0A2C7A514_9PROT</name>
<proteinExistence type="predicted"/>
<dbReference type="EMBL" id="PDNU01000046">
    <property type="protein sequence ID" value="PHK93440.1"/>
    <property type="molecule type" value="Genomic_DNA"/>
</dbReference>
<sequence length="263" mass="28684">MVTRKTALAVPTPAVGGVPEMQPRLVVRLGRGRTGGTTGLDWMVQRARREGRDPIIADAARNPTLSRLYPGEALTPSSTDVVEVKDWLTSVLDRMLTERRSAVLDLGGGQDSTLAEYVRDLDLLAFCHDVGVLPVAVYFLGPEADDFAHAHAIWREGYFNTPQTLLVLNEGVLKRGQNPAGAFQGIQADPDFIAWVEAGAVPVYMRSLAPLDAMRELLLNFEAAMADRPGRGDGKLGPTRAWQVKSWNAALQAEMREVGAWLP</sequence>
<dbReference type="AlphaFoldDB" id="A0A2C7A514"/>
<evidence type="ECO:0000313" key="1">
    <source>
        <dbReference type="EMBL" id="PHK93440.1"/>
    </source>
</evidence>